<dbReference type="EMBL" id="VRYY01000442">
    <property type="protein sequence ID" value="MBG3878036.1"/>
    <property type="molecule type" value="Genomic_DNA"/>
</dbReference>
<evidence type="ECO:0000313" key="2">
    <source>
        <dbReference type="EMBL" id="MBG3878036.1"/>
    </source>
</evidence>
<dbReference type="Proteomes" id="UP001194469">
    <property type="component" value="Unassembled WGS sequence"/>
</dbReference>
<feature type="domain" description="Cysteine-rich" evidence="1">
    <location>
        <begin position="14"/>
        <end position="96"/>
    </location>
</feature>
<sequence length="253" mass="27960">MAHTFTYPRDVKTVYYFGTCLVDMSFPQAGMAGIHLLRRAGVEVVFPQEQSCCGQPAYNSGFLEEARAVARAQIKAFSRADWPIVVPSGSCAGMMRHHYPEMFANDPEYFDVRKFSERVFELGDFLHNALHVRYEDKGKPVKVTWHSSCHAMREMGATAAAKALIGQLSNVELVEIEREYECCGFGGTFSIKQPEISAAMVADKIEDIRATGASAILSGDCGCLMNIGGAMEHKGVPVAPRHLAEFIWERING</sequence>
<evidence type="ECO:0000259" key="1">
    <source>
        <dbReference type="Pfam" id="PF02754"/>
    </source>
</evidence>
<dbReference type="PANTHER" id="PTHR30296:SF0">
    <property type="entry name" value="LACTATE UTILIZATION PROTEIN A"/>
    <property type="match status" value="1"/>
</dbReference>
<dbReference type="RefSeq" id="WP_196610051.1">
    <property type="nucleotide sequence ID" value="NZ_VRYY01000442.1"/>
</dbReference>
<reference evidence="2 3" key="1">
    <citation type="submission" date="2019-08" db="EMBL/GenBank/DDBJ databases">
        <authorList>
            <person name="Luo N."/>
        </authorList>
    </citation>
    <scope>NUCLEOTIDE SEQUENCE [LARGE SCALE GENOMIC DNA]</scope>
    <source>
        <strain evidence="2 3">NCIMB 9442</strain>
    </source>
</reference>
<protein>
    <submittedName>
        <fullName evidence="2">(Fe-S)-binding protein</fullName>
    </submittedName>
</protein>
<gene>
    <name evidence="2" type="ORF">FVW20_13715</name>
</gene>
<accession>A0ABS0J6H7</accession>
<organism evidence="2 3">
    <name type="scientific">Nitratidesulfovibrio oxamicus</name>
    <dbReference type="NCBI Taxonomy" id="32016"/>
    <lineage>
        <taxon>Bacteria</taxon>
        <taxon>Pseudomonadati</taxon>
        <taxon>Thermodesulfobacteriota</taxon>
        <taxon>Desulfovibrionia</taxon>
        <taxon>Desulfovibrionales</taxon>
        <taxon>Desulfovibrionaceae</taxon>
        <taxon>Nitratidesulfovibrio</taxon>
    </lineage>
</organism>
<evidence type="ECO:0000313" key="3">
    <source>
        <dbReference type="Proteomes" id="UP001194469"/>
    </source>
</evidence>
<name>A0ABS0J6H7_9BACT</name>
<dbReference type="PANTHER" id="PTHR30296">
    <property type="entry name" value="UNCHARACTERIZED PROTEIN YKGE"/>
    <property type="match status" value="1"/>
</dbReference>
<dbReference type="InterPro" id="IPR004017">
    <property type="entry name" value="Cys_rich_dom"/>
</dbReference>
<comment type="caution">
    <text evidence="2">The sequence shown here is derived from an EMBL/GenBank/DDBJ whole genome shotgun (WGS) entry which is preliminary data.</text>
</comment>
<keyword evidence="3" id="KW-1185">Reference proteome</keyword>
<feature type="domain" description="Cysteine-rich" evidence="1">
    <location>
        <begin position="143"/>
        <end position="227"/>
    </location>
</feature>
<dbReference type="Pfam" id="PF02754">
    <property type="entry name" value="CCG"/>
    <property type="match status" value="2"/>
</dbReference>
<proteinExistence type="predicted"/>